<proteinExistence type="predicted"/>
<sequence>MPGLYAPDYKREFIIQTDASDVGMGVMSQRDEKNEEHPVLYLIILMSRFEATRGLFWDGPRNFEPWSDDEDDT</sequence>
<organism evidence="2 3">
    <name type="scientific">Araneus ventricosus</name>
    <name type="common">Orbweaver spider</name>
    <name type="synonym">Epeira ventricosa</name>
    <dbReference type="NCBI Taxonomy" id="182803"/>
    <lineage>
        <taxon>Eukaryota</taxon>
        <taxon>Metazoa</taxon>
        <taxon>Ecdysozoa</taxon>
        <taxon>Arthropoda</taxon>
        <taxon>Chelicerata</taxon>
        <taxon>Arachnida</taxon>
        <taxon>Araneae</taxon>
        <taxon>Araneomorphae</taxon>
        <taxon>Entelegynae</taxon>
        <taxon>Araneoidea</taxon>
        <taxon>Araneidae</taxon>
        <taxon>Araneus</taxon>
    </lineage>
</organism>
<protein>
    <recommendedName>
        <fullName evidence="1">Reverse transcriptase/retrotransposon-derived protein RNase H-like domain-containing protein</fullName>
    </recommendedName>
</protein>
<accession>A0A4Y2A6H4</accession>
<keyword evidence="3" id="KW-1185">Reference proteome</keyword>
<comment type="caution">
    <text evidence="2">The sequence shown here is derived from an EMBL/GenBank/DDBJ whole genome shotgun (WGS) entry which is preliminary data.</text>
</comment>
<evidence type="ECO:0000259" key="1">
    <source>
        <dbReference type="Pfam" id="PF17919"/>
    </source>
</evidence>
<gene>
    <name evidence="2" type="ORF">AVEN_243783_1</name>
</gene>
<dbReference type="InterPro" id="IPR041577">
    <property type="entry name" value="RT_RNaseH_2"/>
</dbReference>
<dbReference type="OrthoDB" id="4369127at2759"/>
<evidence type="ECO:0000313" key="3">
    <source>
        <dbReference type="Proteomes" id="UP000499080"/>
    </source>
</evidence>
<dbReference type="Pfam" id="PF17919">
    <property type="entry name" value="RT_RNaseH_2"/>
    <property type="match status" value="1"/>
</dbReference>
<name>A0A4Y2A6H4_ARAVE</name>
<dbReference type="AlphaFoldDB" id="A0A4Y2A6H4"/>
<dbReference type="Proteomes" id="UP000499080">
    <property type="component" value="Unassembled WGS sequence"/>
</dbReference>
<feature type="domain" description="Reverse transcriptase/retrotransposon-derived protein RNase H-like" evidence="1">
    <location>
        <begin position="2"/>
        <end position="42"/>
    </location>
</feature>
<evidence type="ECO:0000313" key="2">
    <source>
        <dbReference type="EMBL" id="GBL74975.1"/>
    </source>
</evidence>
<dbReference type="EMBL" id="BGPR01000006">
    <property type="protein sequence ID" value="GBL74975.1"/>
    <property type="molecule type" value="Genomic_DNA"/>
</dbReference>
<reference evidence="2 3" key="1">
    <citation type="journal article" date="2019" name="Sci. Rep.">
        <title>Orb-weaving spider Araneus ventricosus genome elucidates the spidroin gene catalogue.</title>
        <authorList>
            <person name="Kono N."/>
            <person name="Nakamura H."/>
            <person name="Ohtoshi R."/>
            <person name="Moran D.A.P."/>
            <person name="Shinohara A."/>
            <person name="Yoshida Y."/>
            <person name="Fujiwara M."/>
            <person name="Mori M."/>
            <person name="Tomita M."/>
            <person name="Arakawa K."/>
        </authorList>
    </citation>
    <scope>NUCLEOTIDE SEQUENCE [LARGE SCALE GENOMIC DNA]</scope>
</reference>